<feature type="transmembrane region" description="Helical" evidence="2">
    <location>
        <begin position="204"/>
        <end position="229"/>
    </location>
</feature>
<dbReference type="InterPro" id="IPR010331">
    <property type="entry name" value="ExoD"/>
</dbReference>
<dbReference type="PANTHER" id="PTHR41795:SF1">
    <property type="entry name" value="EXOPOLYSACCHARIDE SYNTHESIS PROTEIN"/>
    <property type="match status" value="1"/>
</dbReference>
<comment type="caution">
    <text evidence="3">The sequence shown here is derived from an EMBL/GenBank/DDBJ whole genome shotgun (WGS) entry which is preliminary data.</text>
</comment>
<evidence type="ECO:0000313" key="4">
    <source>
        <dbReference type="Proteomes" id="UP000449846"/>
    </source>
</evidence>
<keyword evidence="4" id="KW-1185">Reference proteome</keyword>
<dbReference type="RefSeq" id="WP_155038790.1">
    <property type="nucleotide sequence ID" value="NZ_JBHGCD010000002.1"/>
</dbReference>
<keyword evidence="2" id="KW-0472">Membrane</keyword>
<evidence type="ECO:0000313" key="3">
    <source>
        <dbReference type="EMBL" id="MTH58850.1"/>
    </source>
</evidence>
<protein>
    <submittedName>
        <fullName evidence="3">Exopolysaccharide biosynthesis protein</fullName>
    </submittedName>
</protein>
<feature type="region of interest" description="Disordered" evidence="1">
    <location>
        <begin position="1"/>
        <end position="47"/>
    </location>
</feature>
<feature type="transmembrane region" description="Helical" evidence="2">
    <location>
        <begin position="91"/>
        <end position="108"/>
    </location>
</feature>
<dbReference type="OrthoDB" id="8550083at2"/>
<keyword evidence="2" id="KW-0812">Transmembrane</keyword>
<feature type="transmembrane region" description="Helical" evidence="2">
    <location>
        <begin position="165"/>
        <end position="184"/>
    </location>
</feature>
<keyword evidence="2" id="KW-1133">Transmembrane helix</keyword>
<dbReference type="Proteomes" id="UP000449846">
    <property type="component" value="Unassembled WGS sequence"/>
</dbReference>
<evidence type="ECO:0000256" key="2">
    <source>
        <dbReference type="SAM" id="Phobius"/>
    </source>
</evidence>
<proteinExistence type="predicted"/>
<reference evidence="3 4" key="1">
    <citation type="submission" date="2019-11" db="EMBL/GenBank/DDBJ databases">
        <authorList>
            <person name="Dong K."/>
        </authorList>
    </citation>
    <scope>NUCLEOTIDE SEQUENCE [LARGE SCALE GENOMIC DNA]</scope>
    <source>
        <strain evidence="3 4">NBRC 112902</strain>
    </source>
</reference>
<dbReference type="PANTHER" id="PTHR41795">
    <property type="entry name" value="EXOPOLYSACCHARIDE SYNTHESIS PROTEIN"/>
    <property type="match status" value="1"/>
</dbReference>
<dbReference type="AlphaFoldDB" id="A0A844HGE4"/>
<name>A0A844HGE4_9RHOB</name>
<dbReference type="EMBL" id="WMIG01000002">
    <property type="protein sequence ID" value="MTH58850.1"/>
    <property type="molecule type" value="Genomic_DNA"/>
</dbReference>
<sequence length="241" mass="25761">MIDDISDTPEPPRRCGPGQVETLAPDPGGDPSPEPGPSRPEARQSLSQRLTTLAQDSQRQRIAMGDLLALMPGQALAALILIFAVPNVVPAPPGLSAILGWPLIYLTWQQMTGQNPWLPPFISRRSMPRNMFAGVVRRVTPPLSALEHLLRPRIAPLVTPRSERLIGGLCLALSVVLLLPVPLGNMLPAFAISVMMLGLLERDGLWAGLGAVLGIVSFAIAVGVVYAMIKAVIFLLSRALA</sequence>
<dbReference type="PIRSF" id="PIRSF033239">
    <property type="entry name" value="ExoD"/>
    <property type="match status" value="1"/>
</dbReference>
<accession>A0A844HGE4</accession>
<gene>
    <name evidence="3" type="ORF">GL300_06450</name>
</gene>
<dbReference type="Pfam" id="PF06055">
    <property type="entry name" value="ExoD"/>
    <property type="match status" value="1"/>
</dbReference>
<feature type="compositionally biased region" description="Pro residues" evidence="1">
    <location>
        <begin position="28"/>
        <end position="38"/>
    </location>
</feature>
<evidence type="ECO:0000256" key="1">
    <source>
        <dbReference type="SAM" id="MobiDB-lite"/>
    </source>
</evidence>
<feature type="transmembrane region" description="Helical" evidence="2">
    <location>
        <begin position="67"/>
        <end position="85"/>
    </location>
</feature>
<organism evidence="3 4">
    <name type="scientific">Paracoccus litorisediminis</name>
    <dbReference type="NCBI Taxonomy" id="2006130"/>
    <lineage>
        <taxon>Bacteria</taxon>
        <taxon>Pseudomonadati</taxon>
        <taxon>Pseudomonadota</taxon>
        <taxon>Alphaproteobacteria</taxon>
        <taxon>Rhodobacterales</taxon>
        <taxon>Paracoccaceae</taxon>
        <taxon>Paracoccus</taxon>
    </lineage>
</organism>